<accession>A0ABM3GKH0</accession>
<dbReference type="PANTHER" id="PTHR13318">
    <property type="entry name" value="PARTNER OF PAIRED, ISOFORM B-RELATED"/>
    <property type="match status" value="1"/>
</dbReference>
<dbReference type="GeneID" id="107224766"/>
<reference evidence="2" key="1">
    <citation type="submission" date="2025-08" db="UniProtKB">
        <authorList>
            <consortium name="RefSeq"/>
        </authorList>
    </citation>
    <scope>IDENTIFICATION</scope>
    <source>
        <tissue evidence="2">Thorax and Abdomen</tissue>
    </source>
</reference>
<proteinExistence type="predicted"/>
<protein>
    <submittedName>
        <fullName evidence="2">Uncharacterized protein LOC107224766 isoform X1</fullName>
    </submittedName>
</protein>
<dbReference type="Gene3D" id="3.80.10.10">
    <property type="entry name" value="Ribonuclease Inhibitor"/>
    <property type="match status" value="2"/>
</dbReference>
<dbReference type="SUPFAM" id="SSF52058">
    <property type="entry name" value="L domain-like"/>
    <property type="match status" value="1"/>
</dbReference>
<evidence type="ECO:0000313" key="1">
    <source>
        <dbReference type="Proteomes" id="UP000829291"/>
    </source>
</evidence>
<sequence>MPMLKQPIPLKELVFDFIVTHCASYCHQLSVKGDLEKLRQSITEIKLEVFSWLPPILGQHAEFCEKFFETFLGFGYDMLKSGGRVRPLAHNRAAVEIMMDVEIPGLRCSDLHLEYLDSPDYCRFRILGALKMHNPPYGFLVQNVLRCFRLENLTQLWLISWCGDRELEIIGRRCRKLQLLNIMNSINVSDEGLRALRPCTDLRDIDFRGCASKLTNNAVNRLLSDLKKLEEFNVIKDDYFPGRDEIKTYDPCSRRQTLVCPSMKSYCVRGSVQNSDIDAVVTLFPNLTHLQFCCEILADLRKLQNLQSLKELSFWGSYSVIRHLGQLLRIIGENISVIKLNLPTTVVGHLTQPDVNFVHEYCKNIQEFVFAFRPRMHMDELLIPSFKKVKKLAIEHCYMRIATIKFQEMPELEDLTLVDFEPIVDIISSIMLDNTRFGKLKTFYSPTLDSTDHQRLHDLNQIAKERNLDFSIVFLDDCSL</sequence>
<evidence type="ECO:0000313" key="2">
    <source>
        <dbReference type="RefSeq" id="XP_046600764.1"/>
    </source>
</evidence>
<name>A0ABM3GKH0_NEOLC</name>
<dbReference type="RefSeq" id="XP_046600764.1">
    <property type="nucleotide sequence ID" value="XM_046744808.1"/>
</dbReference>
<dbReference type="Proteomes" id="UP000829291">
    <property type="component" value="Chromosome 7"/>
</dbReference>
<organism evidence="1 2">
    <name type="scientific">Neodiprion lecontei</name>
    <name type="common">Redheaded pine sawfly</name>
    <dbReference type="NCBI Taxonomy" id="441921"/>
    <lineage>
        <taxon>Eukaryota</taxon>
        <taxon>Metazoa</taxon>
        <taxon>Ecdysozoa</taxon>
        <taxon>Arthropoda</taxon>
        <taxon>Hexapoda</taxon>
        <taxon>Insecta</taxon>
        <taxon>Pterygota</taxon>
        <taxon>Neoptera</taxon>
        <taxon>Endopterygota</taxon>
        <taxon>Hymenoptera</taxon>
        <taxon>Tenthredinoidea</taxon>
        <taxon>Diprionidae</taxon>
        <taxon>Diprioninae</taxon>
        <taxon>Neodiprion</taxon>
    </lineage>
</organism>
<gene>
    <name evidence="2" type="primary">LOC107224766</name>
</gene>
<dbReference type="InterPro" id="IPR032675">
    <property type="entry name" value="LRR_dom_sf"/>
</dbReference>
<keyword evidence="1" id="KW-1185">Reference proteome</keyword>